<dbReference type="AlphaFoldDB" id="A0A0P7BPM4"/>
<proteinExistence type="predicted"/>
<dbReference type="InterPro" id="IPR049349">
    <property type="entry name" value="DUF2264_N"/>
</dbReference>
<gene>
    <name evidence="2" type="ORF">AFM12_00145</name>
</gene>
<dbReference type="OrthoDB" id="9813465at2"/>
<dbReference type="STRING" id="1605367.AFM12_00145"/>
<name>A0A0P7BPM4_9BACT</name>
<organism evidence="2 3">
    <name type="scientific">Jiulongibacter sediminis</name>
    <dbReference type="NCBI Taxonomy" id="1605367"/>
    <lineage>
        <taxon>Bacteria</taxon>
        <taxon>Pseudomonadati</taxon>
        <taxon>Bacteroidota</taxon>
        <taxon>Cytophagia</taxon>
        <taxon>Cytophagales</taxon>
        <taxon>Leadbetterellaceae</taxon>
        <taxon>Jiulongibacter</taxon>
    </lineage>
</organism>
<dbReference type="Pfam" id="PF10022">
    <property type="entry name" value="DUF2264"/>
    <property type="match status" value="1"/>
</dbReference>
<evidence type="ECO:0000313" key="3">
    <source>
        <dbReference type="Proteomes" id="UP000050454"/>
    </source>
</evidence>
<dbReference type="PATRIC" id="fig|1605367.3.peg.1349"/>
<accession>A0A0P7BPM4</accession>
<dbReference type="PANTHER" id="PTHR35339:SF3">
    <property type="entry name" value="DUF2264 DOMAIN-CONTAINING PROTEIN"/>
    <property type="match status" value="1"/>
</dbReference>
<feature type="domain" description="DUF2264" evidence="1">
    <location>
        <begin position="22"/>
        <end position="381"/>
    </location>
</feature>
<dbReference type="RefSeq" id="WP_055142968.1">
    <property type="nucleotide sequence ID" value="NZ_JXSZ01000005.1"/>
</dbReference>
<evidence type="ECO:0000259" key="1">
    <source>
        <dbReference type="Pfam" id="PF10022"/>
    </source>
</evidence>
<dbReference type="EMBL" id="LGTQ01000005">
    <property type="protein sequence ID" value="KPM49102.1"/>
    <property type="molecule type" value="Genomic_DNA"/>
</dbReference>
<sequence>MNLKFLLVSFFLVTQLNAQTIRDRWVEELDKVARPVLENLAQDQLKAQMPVELSAHIDNPDSRKQVAYLEAVGRTISGISPWLMSEGGSEKEITLREKYKQWTLAGIRNAVNPKAKDYLLWDGGQPLVDASFFALGLVRCPWIWENLDQETKAMTVAALNQSQHIVPVYSNWILFSAMIEAFYAQNELTYDPVRIEYGIREFTEHWSVGDGLFSDGNSFAMDYYNSYVIHPYLSAIVEVMSKKTRRYDKQTEKITEMGQRYAQIQERSIAPDGSYPLYGRSIVYRGGAFQHLADAALREKLPSSISPSQVRSALTAVLEKTLACPDTYNDQGWLNIGVCGYQPEIADFYITTGSLYLCANIFLPLGLNADHDFWTTQEEPWTSRKVFDGIDVPGDHALHK</sequence>
<keyword evidence="3" id="KW-1185">Reference proteome</keyword>
<protein>
    <recommendedName>
        <fullName evidence="1">DUF2264 domain-containing protein</fullName>
    </recommendedName>
</protein>
<evidence type="ECO:0000313" key="2">
    <source>
        <dbReference type="EMBL" id="KPM49102.1"/>
    </source>
</evidence>
<reference evidence="2 3" key="1">
    <citation type="submission" date="2015-07" db="EMBL/GenBank/DDBJ databases">
        <title>The draft genome sequence of Leadbetterella sp. JN14-9.</title>
        <authorList>
            <person name="Liu Y."/>
            <person name="Du J."/>
            <person name="Shao Z."/>
        </authorList>
    </citation>
    <scope>NUCLEOTIDE SEQUENCE [LARGE SCALE GENOMIC DNA]</scope>
    <source>
        <strain evidence="2 3">JN14-9</strain>
    </source>
</reference>
<comment type="caution">
    <text evidence="2">The sequence shown here is derived from an EMBL/GenBank/DDBJ whole genome shotgun (WGS) entry which is preliminary data.</text>
</comment>
<dbReference type="InterPro" id="IPR016624">
    <property type="entry name" value="UCP014753"/>
</dbReference>
<dbReference type="PIRSF" id="PIRSF014753">
    <property type="entry name" value="UCP014753"/>
    <property type="match status" value="1"/>
</dbReference>
<dbReference type="Proteomes" id="UP000050454">
    <property type="component" value="Unassembled WGS sequence"/>
</dbReference>
<dbReference type="PANTHER" id="PTHR35339">
    <property type="entry name" value="LINALOOL DEHYDRATASE_ISOMERASE DOMAIN-CONTAINING PROTEIN"/>
    <property type="match status" value="1"/>
</dbReference>